<comment type="caution">
    <text evidence="1">The sequence shown here is derived from an EMBL/GenBank/DDBJ whole genome shotgun (WGS) entry which is preliminary data.</text>
</comment>
<dbReference type="Proteomes" id="UP000676336">
    <property type="component" value="Unassembled WGS sequence"/>
</dbReference>
<dbReference type="AlphaFoldDB" id="A0A8S3CWP1"/>
<protein>
    <submittedName>
        <fullName evidence="1">Uncharacterized protein</fullName>
    </submittedName>
</protein>
<feature type="non-terminal residue" evidence="1">
    <location>
        <position position="1"/>
    </location>
</feature>
<dbReference type="EMBL" id="CAJOBI010189325">
    <property type="protein sequence ID" value="CAF4955808.1"/>
    <property type="molecule type" value="Genomic_DNA"/>
</dbReference>
<proteinExistence type="predicted"/>
<gene>
    <name evidence="1" type="ORF">SMN809_LOCUS54355</name>
</gene>
<name>A0A8S3CWP1_9BILA</name>
<evidence type="ECO:0000313" key="2">
    <source>
        <dbReference type="Proteomes" id="UP000676336"/>
    </source>
</evidence>
<organism evidence="1 2">
    <name type="scientific">Rotaria magnacalcarata</name>
    <dbReference type="NCBI Taxonomy" id="392030"/>
    <lineage>
        <taxon>Eukaryota</taxon>
        <taxon>Metazoa</taxon>
        <taxon>Spiralia</taxon>
        <taxon>Gnathifera</taxon>
        <taxon>Rotifera</taxon>
        <taxon>Eurotatoria</taxon>
        <taxon>Bdelloidea</taxon>
        <taxon>Philodinida</taxon>
        <taxon>Philodinidae</taxon>
        <taxon>Rotaria</taxon>
    </lineage>
</organism>
<accession>A0A8S3CWP1</accession>
<reference evidence="1" key="1">
    <citation type="submission" date="2021-02" db="EMBL/GenBank/DDBJ databases">
        <authorList>
            <person name="Nowell W R."/>
        </authorList>
    </citation>
    <scope>NUCLEOTIDE SEQUENCE</scope>
</reference>
<sequence length="62" mass="7416">KQLKKLLVEQKKKSNDLKRLKAEQAAKKRYREIKKRKIEALCEKNPELALELNKIYRPVIGR</sequence>
<feature type="non-terminal residue" evidence="1">
    <location>
        <position position="62"/>
    </location>
</feature>
<evidence type="ECO:0000313" key="1">
    <source>
        <dbReference type="EMBL" id="CAF4955808.1"/>
    </source>
</evidence>